<dbReference type="GO" id="GO:0005886">
    <property type="term" value="C:plasma membrane"/>
    <property type="evidence" value="ECO:0007669"/>
    <property type="project" value="UniProtKB-SubCell"/>
</dbReference>
<dbReference type="InterPro" id="IPR050833">
    <property type="entry name" value="Poly_Biosynth_Transport"/>
</dbReference>
<protein>
    <submittedName>
        <fullName evidence="7">Membrane protein involved in the export of O-antigen and teichoic acid</fullName>
    </submittedName>
</protein>
<gene>
    <name evidence="7" type="ORF">SAMN04489708_11218</name>
</gene>
<reference evidence="8" key="1">
    <citation type="submission" date="2016-10" db="EMBL/GenBank/DDBJ databases">
        <authorList>
            <person name="Varghese N."/>
            <person name="Submissions S."/>
        </authorList>
    </citation>
    <scope>NUCLEOTIDE SEQUENCE [LARGE SCALE GENOMIC DNA]</scope>
    <source>
        <strain evidence="8">DSM 17101</strain>
    </source>
</reference>
<keyword evidence="4 6" id="KW-1133">Transmembrane helix</keyword>
<dbReference type="AlphaFoldDB" id="A0A1H0SCL6"/>
<feature type="transmembrane region" description="Helical" evidence="6">
    <location>
        <begin position="20"/>
        <end position="38"/>
    </location>
</feature>
<feature type="transmembrane region" description="Helical" evidence="6">
    <location>
        <begin position="340"/>
        <end position="360"/>
    </location>
</feature>
<feature type="transmembrane region" description="Helical" evidence="6">
    <location>
        <begin position="392"/>
        <end position="414"/>
    </location>
</feature>
<comment type="subcellular location">
    <subcellularLocation>
        <location evidence="1">Cell membrane</location>
        <topology evidence="1">Multi-pass membrane protein</topology>
    </subcellularLocation>
</comment>
<feature type="transmembrane region" description="Helical" evidence="6">
    <location>
        <begin position="298"/>
        <end position="320"/>
    </location>
</feature>
<sequence length="434" mass="46221">MADSPEQAPLGRKLLSSSGYLFITSILGGVLGYAYSVAMGRMLGPQEYGLLGALMALVPILSVPVSTMNIAMARFFSRHLALHGGGEVRAIFWRNQLWLLGLGLCGIGAFALMALPLQKTLRSPSLLPVVFVGLNLFLMLLLPVANALAQARHHFGFIALLNVLGPLAKLIGSAALVAIGWGVQGATLGLALASGFLAAYSIAYCWRRLDVPLSLSNPVDRVGLGELFPVLLATLSFNFLFQVDVLLAKAFFDAERAGYYAAAATLGKAVMYLPSAVVVPLLPMAAAGTALKNATGHLLVKAIGMTLFMTVAGAVFYWLFAEQVTVLLFGEAYRSASGILRWYGWAMVPVALIMVLEHYLLAQGRLLFAYLVFSAAPFLACAAWHFRNDPIHLVWVMLVTGVAILVLAAGFWVAAGRSGIGRAVVSMFKGSSDA</sequence>
<evidence type="ECO:0000313" key="7">
    <source>
        <dbReference type="EMBL" id="SDP39551.1"/>
    </source>
</evidence>
<evidence type="ECO:0000256" key="2">
    <source>
        <dbReference type="ARBA" id="ARBA00022475"/>
    </source>
</evidence>
<feature type="transmembrane region" description="Helical" evidence="6">
    <location>
        <begin position="97"/>
        <end position="117"/>
    </location>
</feature>
<dbReference type="PANTHER" id="PTHR30250:SF11">
    <property type="entry name" value="O-ANTIGEN TRANSPORTER-RELATED"/>
    <property type="match status" value="1"/>
</dbReference>
<feature type="transmembrane region" description="Helical" evidence="6">
    <location>
        <begin position="187"/>
        <end position="206"/>
    </location>
</feature>
<feature type="transmembrane region" description="Helical" evidence="6">
    <location>
        <begin position="367"/>
        <end position="386"/>
    </location>
</feature>
<feature type="transmembrane region" description="Helical" evidence="6">
    <location>
        <begin position="50"/>
        <end position="76"/>
    </location>
</feature>
<keyword evidence="5 6" id="KW-0472">Membrane</keyword>
<accession>A0A1H0SCL6</accession>
<feature type="transmembrane region" description="Helical" evidence="6">
    <location>
        <begin position="272"/>
        <end position="291"/>
    </location>
</feature>
<keyword evidence="3 6" id="KW-0812">Transmembrane</keyword>
<keyword evidence="2" id="KW-1003">Cell membrane</keyword>
<name>A0A1H0SCL6_9BURK</name>
<feature type="transmembrane region" description="Helical" evidence="6">
    <location>
        <begin position="227"/>
        <end position="252"/>
    </location>
</feature>
<dbReference type="RefSeq" id="WP_092834632.1">
    <property type="nucleotide sequence ID" value="NZ_CP028290.1"/>
</dbReference>
<evidence type="ECO:0000256" key="5">
    <source>
        <dbReference type="ARBA" id="ARBA00023136"/>
    </source>
</evidence>
<evidence type="ECO:0000256" key="1">
    <source>
        <dbReference type="ARBA" id="ARBA00004651"/>
    </source>
</evidence>
<feature type="transmembrane region" description="Helical" evidence="6">
    <location>
        <begin position="129"/>
        <end position="148"/>
    </location>
</feature>
<evidence type="ECO:0000313" key="8">
    <source>
        <dbReference type="Proteomes" id="UP000199317"/>
    </source>
</evidence>
<evidence type="ECO:0000256" key="6">
    <source>
        <dbReference type="SAM" id="Phobius"/>
    </source>
</evidence>
<dbReference type="PANTHER" id="PTHR30250">
    <property type="entry name" value="PST FAMILY PREDICTED COLANIC ACID TRANSPORTER"/>
    <property type="match status" value="1"/>
</dbReference>
<dbReference type="EMBL" id="FNJL01000012">
    <property type="protein sequence ID" value="SDP39551.1"/>
    <property type="molecule type" value="Genomic_DNA"/>
</dbReference>
<keyword evidence="8" id="KW-1185">Reference proteome</keyword>
<proteinExistence type="predicted"/>
<dbReference type="Pfam" id="PF13440">
    <property type="entry name" value="Polysacc_synt_3"/>
    <property type="match status" value="1"/>
</dbReference>
<dbReference type="OrthoDB" id="5785171at2"/>
<dbReference type="Proteomes" id="UP000199317">
    <property type="component" value="Unassembled WGS sequence"/>
</dbReference>
<evidence type="ECO:0000256" key="3">
    <source>
        <dbReference type="ARBA" id="ARBA00022692"/>
    </source>
</evidence>
<feature type="transmembrane region" description="Helical" evidence="6">
    <location>
        <begin position="155"/>
        <end position="181"/>
    </location>
</feature>
<evidence type="ECO:0000256" key="4">
    <source>
        <dbReference type="ARBA" id="ARBA00022989"/>
    </source>
</evidence>
<organism evidence="7 8">
    <name type="scientific">Paracidovorax cattleyae</name>
    <dbReference type="NCBI Taxonomy" id="80868"/>
    <lineage>
        <taxon>Bacteria</taxon>
        <taxon>Pseudomonadati</taxon>
        <taxon>Pseudomonadota</taxon>
        <taxon>Betaproteobacteria</taxon>
        <taxon>Burkholderiales</taxon>
        <taxon>Comamonadaceae</taxon>
        <taxon>Paracidovorax</taxon>
    </lineage>
</organism>